<reference evidence="3 4" key="1">
    <citation type="journal article" date="2024" name="BMC Genomics">
        <title>De novo assembly and annotation of Popillia japonica's genome with initial clues to its potential as an invasive pest.</title>
        <authorList>
            <person name="Cucini C."/>
            <person name="Boschi S."/>
            <person name="Funari R."/>
            <person name="Cardaioli E."/>
            <person name="Iannotti N."/>
            <person name="Marturano G."/>
            <person name="Paoli F."/>
            <person name="Bruttini M."/>
            <person name="Carapelli A."/>
            <person name="Frati F."/>
            <person name="Nardi F."/>
        </authorList>
    </citation>
    <scope>NUCLEOTIDE SEQUENCE [LARGE SCALE GENOMIC DNA]</scope>
    <source>
        <strain evidence="3">DMR45628</strain>
    </source>
</reference>
<dbReference type="SMART" id="SM00595">
    <property type="entry name" value="MADF"/>
    <property type="match status" value="1"/>
</dbReference>
<organism evidence="3 4">
    <name type="scientific">Popillia japonica</name>
    <name type="common">Japanese beetle</name>
    <dbReference type="NCBI Taxonomy" id="7064"/>
    <lineage>
        <taxon>Eukaryota</taxon>
        <taxon>Metazoa</taxon>
        <taxon>Ecdysozoa</taxon>
        <taxon>Arthropoda</taxon>
        <taxon>Hexapoda</taxon>
        <taxon>Insecta</taxon>
        <taxon>Pterygota</taxon>
        <taxon>Neoptera</taxon>
        <taxon>Endopterygota</taxon>
        <taxon>Coleoptera</taxon>
        <taxon>Polyphaga</taxon>
        <taxon>Scarabaeiformia</taxon>
        <taxon>Scarabaeidae</taxon>
        <taxon>Rutelinae</taxon>
        <taxon>Popillia</taxon>
    </lineage>
</organism>
<dbReference type="InterPro" id="IPR006578">
    <property type="entry name" value="MADF-dom"/>
</dbReference>
<name>A0AAW1I9R0_POPJA</name>
<dbReference type="PANTHER" id="PTHR21505:SF8">
    <property type="entry name" value="DPT-YFP REPRESSOR BY OVEREXPRESSION, ISOFORM D-RELATED"/>
    <property type="match status" value="1"/>
</dbReference>
<gene>
    <name evidence="3" type="ORF">QE152_g37570</name>
</gene>
<sequence length="155" mass="18313">MSDIRLMSREFLTEFILLYREHPCLWKIKSKEYIDRNKKAEAYKILVRKLQNIQPNATKNDVVNKINTLRGGFRREYKKVHMSKKSGSGADDIFVPTLWYYDLLLFVRDQDIPQKSISNVSDESNHEEEYSEKEDGENLVASEKEESIHIQGVWQ</sequence>
<dbReference type="Proteomes" id="UP001458880">
    <property type="component" value="Unassembled WGS sequence"/>
</dbReference>
<dbReference type="AlphaFoldDB" id="A0AAW1I9R0"/>
<evidence type="ECO:0000313" key="3">
    <source>
        <dbReference type="EMBL" id="KAK9685929.1"/>
    </source>
</evidence>
<keyword evidence="4" id="KW-1185">Reference proteome</keyword>
<evidence type="ECO:0000259" key="2">
    <source>
        <dbReference type="PROSITE" id="PS51029"/>
    </source>
</evidence>
<feature type="domain" description="MADF" evidence="2">
    <location>
        <begin position="14"/>
        <end position="112"/>
    </location>
</feature>
<feature type="region of interest" description="Disordered" evidence="1">
    <location>
        <begin position="117"/>
        <end position="155"/>
    </location>
</feature>
<dbReference type="Pfam" id="PF10545">
    <property type="entry name" value="MADF_DNA_bdg"/>
    <property type="match status" value="1"/>
</dbReference>
<proteinExistence type="predicted"/>
<comment type="caution">
    <text evidence="3">The sequence shown here is derived from an EMBL/GenBank/DDBJ whole genome shotgun (WGS) entry which is preliminary data.</text>
</comment>
<protein>
    <submittedName>
        <fullName evidence="3">Alcohol dehydrogenase transcription factor Myb/SANT-like</fullName>
    </submittedName>
</protein>
<accession>A0AAW1I9R0</accession>
<dbReference type="PANTHER" id="PTHR21505">
    <property type="entry name" value="MADF DOMAIN-CONTAINING PROTEIN-RELATED"/>
    <property type="match status" value="1"/>
</dbReference>
<evidence type="ECO:0000256" key="1">
    <source>
        <dbReference type="SAM" id="MobiDB-lite"/>
    </source>
</evidence>
<evidence type="ECO:0000313" key="4">
    <source>
        <dbReference type="Proteomes" id="UP001458880"/>
    </source>
</evidence>
<dbReference type="EMBL" id="JASPKY010000738">
    <property type="protein sequence ID" value="KAK9685929.1"/>
    <property type="molecule type" value="Genomic_DNA"/>
</dbReference>
<dbReference type="PROSITE" id="PS51029">
    <property type="entry name" value="MADF"/>
    <property type="match status" value="1"/>
</dbReference>